<proteinExistence type="predicted"/>
<evidence type="ECO:0000256" key="2">
    <source>
        <dbReference type="SAM" id="SignalP"/>
    </source>
</evidence>
<dbReference type="EMBL" id="HBIJ01006562">
    <property type="protein sequence ID" value="CAE0363883.1"/>
    <property type="molecule type" value="Transcribed_RNA"/>
</dbReference>
<feature type="chain" id="PRO_5036393499" evidence="2">
    <location>
        <begin position="21"/>
        <end position="340"/>
    </location>
</feature>
<protein>
    <submittedName>
        <fullName evidence="4">Uncharacterized protein</fullName>
    </submittedName>
</protein>
<evidence type="ECO:0000256" key="1">
    <source>
        <dbReference type="SAM" id="MobiDB-lite"/>
    </source>
</evidence>
<name>A0A6S8B4J3_9STRA</name>
<accession>A0A6S8B4J3</accession>
<keyword evidence="2" id="KW-0732">Signal</keyword>
<feature type="signal peptide" evidence="2">
    <location>
        <begin position="1"/>
        <end position="20"/>
    </location>
</feature>
<dbReference type="PANTHER" id="PTHR35498:SF1">
    <property type="entry name" value="LOW PSII ACCUMULATION-LIKE PROTEIN"/>
    <property type="match status" value="1"/>
</dbReference>
<evidence type="ECO:0000313" key="4">
    <source>
        <dbReference type="EMBL" id="CAE0363884.1"/>
    </source>
</evidence>
<dbReference type="PANTHER" id="PTHR35498">
    <property type="entry name" value="PROTEIN LOW PSII ACCUMULATION 1, CHLOROPLASTIC"/>
    <property type="match status" value="1"/>
</dbReference>
<gene>
    <name evidence="3" type="ORF">ALAG00032_LOCUS4624</name>
    <name evidence="4" type="ORF">ALAG00032_LOCUS4625</name>
</gene>
<reference evidence="4" key="1">
    <citation type="submission" date="2021-01" db="EMBL/GenBank/DDBJ databases">
        <authorList>
            <person name="Corre E."/>
            <person name="Pelletier E."/>
            <person name="Niang G."/>
            <person name="Scheremetjew M."/>
            <person name="Finn R."/>
            <person name="Kale V."/>
            <person name="Holt S."/>
            <person name="Cochrane G."/>
            <person name="Meng A."/>
            <person name="Brown T."/>
            <person name="Cohen L."/>
        </authorList>
    </citation>
    <scope>NUCLEOTIDE SEQUENCE</scope>
    <source>
        <strain evidence="4">CCMP1510</strain>
    </source>
</reference>
<dbReference type="InterPro" id="IPR021883">
    <property type="entry name" value="LPA1-like"/>
</dbReference>
<dbReference type="AlphaFoldDB" id="A0A6S8B4J3"/>
<feature type="region of interest" description="Disordered" evidence="1">
    <location>
        <begin position="311"/>
        <end position="340"/>
    </location>
</feature>
<dbReference type="EMBL" id="HBIJ01006563">
    <property type="protein sequence ID" value="CAE0363884.1"/>
    <property type="molecule type" value="Transcribed_RNA"/>
</dbReference>
<feature type="compositionally biased region" description="Polar residues" evidence="1">
    <location>
        <begin position="312"/>
        <end position="325"/>
    </location>
</feature>
<organism evidence="4">
    <name type="scientific">Aureoumbra lagunensis</name>
    <dbReference type="NCBI Taxonomy" id="44058"/>
    <lineage>
        <taxon>Eukaryota</taxon>
        <taxon>Sar</taxon>
        <taxon>Stramenopiles</taxon>
        <taxon>Ochrophyta</taxon>
        <taxon>Pelagophyceae</taxon>
        <taxon>Pelagomonadales</taxon>
        <taxon>Aureoumbra</taxon>
    </lineage>
</organism>
<dbReference type="Pfam" id="PF11998">
    <property type="entry name" value="DUF3493"/>
    <property type="match status" value="1"/>
</dbReference>
<evidence type="ECO:0000313" key="3">
    <source>
        <dbReference type="EMBL" id="CAE0363883.1"/>
    </source>
</evidence>
<sequence>MKTLVVVLISCLIKFEHGLALQYQQQGIARGRVGIKYSSLTKNLIPKTVRYAEKTDVSSDFKRRLMQEASTPWRGLRNFFYGAFGFSASVGGLTALAQLVGSLTGRADSLPLIKVITNVGIDFGVVAACVAGWRIDARATADVTTSLDENVALTDDEAAARTSSLLKLRVSVGLEDNRREATLDTLRSVARQSFIVIAGPRAAIDDALKDALIQQKLFAKSECVVVPVASEKDPVLVPNKPVYRSGFVALPSPDDAMAWTDFVAAEIATAKQQGCDENALSNGIVIAVRRDGTIARRGVGRPPWKSLLNEIETPSGTPESYSLAPTTTTTIEEEKKEVSA</sequence>